<dbReference type="AlphaFoldDB" id="A0A1I8NIY6"/>
<evidence type="ECO:0000313" key="1">
    <source>
        <dbReference type="EnsemblMetazoa" id="MDOA015913-PA"/>
    </source>
</evidence>
<dbReference type="VEuPathDB" id="VectorBase:MDOA015913"/>
<dbReference type="EnsemblMetazoa" id="MDOA015913-RA">
    <property type="protein sequence ID" value="MDOA015913-PA"/>
    <property type="gene ID" value="MDOA015913"/>
</dbReference>
<name>A0A1I8NIY6_MUSDO</name>
<dbReference type="OrthoDB" id="8032836at2759"/>
<reference evidence="1" key="1">
    <citation type="submission" date="2020-05" db="UniProtKB">
        <authorList>
            <consortium name="EnsemblMetazoa"/>
        </authorList>
    </citation>
    <scope>IDENTIFICATION</scope>
    <source>
        <strain evidence="1">Aabys</strain>
    </source>
</reference>
<dbReference type="Pfam" id="PF12796">
    <property type="entry name" value="Ank_2"/>
    <property type="match status" value="1"/>
</dbReference>
<organism evidence="1">
    <name type="scientific">Musca domestica</name>
    <name type="common">House fly</name>
    <dbReference type="NCBI Taxonomy" id="7370"/>
    <lineage>
        <taxon>Eukaryota</taxon>
        <taxon>Metazoa</taxon>
        <taxon>Ecdysozoa</taxon>
        <taxon>Arthropoda</taxon>
        <taxon>Hexapoda</taxon>
        <taxon>Insecta</taxon>
        <taxon>Pterygota</taxon>
        <taxon>Neoptera</taxon>
        <taxon>Endopterygota</taxon>
        <taxon>Diptera</taxon>
        <taxon>Brachycera</taxon>
        <taxon>Muscomorpha</taxon>
        <taxon>Muscoidea</taxon>
        <taxon>Muscidae</taxon>
        <taxon>Musca</taxon>
    </lineage>
</organism>
<dbReference type="SUPFAM" id="SSF48403">
    <property type="entry name" value="Ankyrin repeat"/>
    <property type="match status" value="1"/>
</dbReference>
<sequence length="216" mass="24991">MAYSDKMEEEMKVALKNFACDMMLVGRNARRENLLHYACQHNLYFLIGPFVKQGYALCQQDIEGQTALHVAIIKGHDKCLEEFLRLFESCKCLHEDHPLKRNIVRLFFIYNHRGYTVLHEAVRGVGNIPLPYIRKMLEFALESQLDFLDMEILGSGDTLLHLIVQHNRTELAQMVCQRIPELLKHPNYAGEVPTDVACITPEMQRILKTAIYSSRN</sequence>
<accession>A0A1I8NIY6</accession>
<proteinExistence type="predicted"/>
<dbReference type="SMART" id="SM00248">
    <property type="entry name" value="ANK"/>
    <property type="match status" value="4"/>
</dbReference>
<dbReference type="PANTHER" id="PTHR24121">
    <property type="entry name" value="NO MECHANORECEPTOR POTENTIAL C, ISOFORM D-RELATED"/>
    <property type="match status" value="1"/>
</dbReference>
<gene>
    <name evidence="1" type="primary">105261618</name>
</gene>
<dbReference type="VEuPathDB" id="VectorBase:MDOMA2_007221"/>
<dbReference type="Gene3D" id="1.25.40.20">
    <property type="entry name" value="Ankyrin repeat-containing domain"/>
    <property type="match status" value="1"/>
</dbReference>
<dbReference type="InterPro" id="IPR002110">
    <property type="entry name" value="Ankyrin_rpt"/>
</dbReference>
<dbReference type="InterPro" id="IPR036770">
    <property type="entry name" value="Ankyrin_rpt-contain_sf"/>
</dbReference>
<protein>
    <submittedName>
        <fullName evidence="1">Uncharacterized protein</fullName>
    </submittedName>
</protein>
<dbReference type="PANTHER" id="PTHR24121:SF21">
    <property type="entry name" value="ANKYRIN REPEAT FAMILY PROTEIN"/>
    <property type="match status" value="1"/>
</dbReference>